<dbReference type="GO" id="GO:0052905">
    <property type="term" value="F:tRNA (guanosine(9)-N1)-methyltransferase activity"/>
    <property type="evidence" value="ECO:0007669"/>
    <property type="project" value="UniProtKB-EC"/>
</dbReference>
<keyword evidence="2 8" id="KW-0489">Methyltransferase</keyword>
<dbReference type="EMBL" id="JAIZAY010000020">
    <property type="protein sequence ID" value="KAJ8022688.1"/>
    <property type="molecule type" value="Genomic_DNA"/>
</dbReference>
<evidence type="ECO:0000256" key="2">
    <source>
        <dbReference type="ARBA" id="ARBA00022603"/>
    </source>
</evidence>
<keyword evidence="4" id="KW-0949">S-adenosyl-L-methionine</keyword>
<dbReference type="GO" id="GO:0005654">
    <property type="term" value="C:nucleoplasm"/>
    <property type="evidence" value="ECO:0007669"/>
    <property type="project" value="TreeGrafter"/>
</dbReference>
<evidence type="ECO:0000313" key="8">
    <source>
        <dbReference type="EMBL" id="KAJ8022688.1"/>
    </source>
</evidence>
<dbReference type="InterPro" id="IPR028564">
    <property type="entry name" value="MT_TRM10-typ"/>
</dbReference>
<keyword evidence="3" id="KW-0808">Transferase</keyword>
<keyword evidence="9" id="KW-1185">Reference proteome</keyword>
<protein>
    <recommendedName>
        <fullName evidence="1">tRNA (guanine(9)-N(1))-methyltransferase</fullName>
        <ecNumber evidence="1">2.1.1.221</ecNumber>
    </recommendedName>
</protein>
<dbReference type="Gene3D" id="3.40.1280.30">
    <property type="match status" value="1"/>
</dbReference>
<feature type="region of interest" description="Disordered" evidence="6">
    <location>
        <begin position="327"/>
        <end position="364"/>
    </location>
</feature>
<dbReference type="InterPro" id="IPR038459">
    <property type="entry name" value="MT_TRM10-typ_sf"/>
</dbReference>
<gene>
    <name evidence="8" type="ORF">HOLleu_37656</name>
</gene>
<comment type="catalytic activity">
    <reaction evidence="5">
        <text>guanosine(9) in tRNA + S-adenosyl-L-methionine = N(1)-methylguanosine(9) in tRNA + S-adenosyl-L-homocysteine + H(+)</text>
        <dbReference type="Rhea" id="RHEA:43156"/>
        <dbReference type="Rhea" id="RHEA-COMP:10367"/>
        <dbReference type="Rhea" id="RHEA-COMP:10368"/>
        <dbReference type="ChEBI" id="CHEBI:15378"/>
        <dbReference type="ChEBI" id="CHEBI:57856"/>
        <dbReference type="ChEBI" id="CHEBI:59789"/>
        <dbReference type="ChEBI" id="CHEBI:73542"/>
        <dbReference type="ChEBI" id="CHEBI:74269"/>
        <dbReference type="EC" id="2.1.1.221"/>
    </reaction>
</comment>
<sequence>MEDPPSSTLAASGVKDTDTCSVQKEDEDVTLSAGKVHGDCAKELKFSSKIIPSEVMPIGSDNKNQESSEESQPVSKRQMKRQARHEKWIALKPLRRQKEKDKLREKKRKLKEERERLGIDEDSIRGPKLIRMADPEASSVSVAIDCSFDHLMNDLEVRKVAKQIQRCYAANRRSSSPFQFHLCGFKSKTKSWFDEKVQGYSNWDVHFHKGPVEEVFPKDKVIYLSSESENILEALDPSKAYIIGGLVDHNHQKGLCHEIAKEKGWHHAQLPIGSFVEMNGRKVLTINQVFEILIAFSASHDWREAFYHVLPARKVKTFVQDSTIEGDDSIKLGSENSKETERSNGQEVTEDATKEECTTYESPS</sequence>
<evidence type="ECO:0000256" key="3">
    <source>
        <dbReference type="ARBA" id="ARBA00022679"/>
    </source>
</evidence>
<dbReference type="InterPro" id="IPR007356">
    <property type="entry name" value="tRNA_m1G_MeTrfase_euk"/>
</dbReference>
<dbReference type="GO" id="GO:0002939">
    <property type="term" value="P:tRNA N1-guanine methylation"/>
    <property type="evidence" value="ECO:0007669"/>
    <property type="project" value="TreeGrafter"/>
</dbReference>
<dbReference type="CDD" id="cd18101">
    <property type="entry name" value="Trm10euk_A"/>
    <property type="match status" value="1"/>
</dbReference>
<name>A0A9Q0YHF9_HOLLE</name>
<organism evidence="8 9">
    <name type="scientific">Holothuria leucospilota</name>
    <name type="common">Black long sea cucumber</name>
    <name type="synonym">Mertensiothuria leucospilota</name>
    <dbReference type="NCBI Taxonomy" id="206669"/>
    <lineage>
        <taxon>Eukaryota</taxon>
        <taxon>Metazoa</taxon>
        <taxon>Echinodermata</taxon>
        <taxon>Eleutherozoa</taxon>
        <taxon>Echinozoa</taxon>
        <taxon>Holothuroidea</taxon>
        <taxon>Aspidochirotacea</taxon>
        <taxon>Aspidochirotida</taxon>
        <taxon>Holothuriidae</taxon>
        <taxon>Holothuria</taxon>
    </lineage>
</organism>
<dbReference type="Proteomes" id="UP001152320">
    <property type="component" value="Chromosome 20"/>
</dbReference>
<evidence type="ECO:0000256" key="5">
    <source>
        <dbReference type="ARBA" id="ARBA00048434"/>
    </source>
</evidence>
<evidence type="ECO:0000259" key="7">
    <source>
        <dbReference type="PROSITE" id="PS51675"/>
    </source>
</evidence>
<comment type="caution">
    <text evidence="8">The sequence shown here is derived from an EMBL/GenBank/DDBJ whole genome shotgun (WGS) entry which is preliminary data.</text>
</comment>
<dbReference type="PROSITE" id="PS51675">
    <property type="entry name" value="SAM_MT_TRM10"/>
    <property type="match status" value="1"/>
</dbReference>
<dbReference type="FunFam" id="3.40.1280.30:FF:000001">
    <property type="entry name" value="tRNA methyltransferase 10 homolog A"/>
    <property type="match status" value="1"/>
</dbReference>
<evidence type="ECO:0000313" key="9">
    <source>
        <dbReference type="Proteomes" id="UP001152320"/>
    </source>
</evidence>
<evidence type="ECO:0000256" key="4">
    <source>
        <dbReference type="ARBA" id="ARBA00022691"/>
    </source>
</evidence>
<feature type="region of interest" description="Disordered" evidence="6">
    <location>
        <begin position="51"/>
        <end position="86"/>
    </location>
</feature>
<dbReference type="OrthoDB" id="278300at2759"/>
<proteinExistence type="predicted"/>
<reference evidence="8" key="1">
    <citation type="submission" date="2021-10" db="EMBL/GenBank/DDBJ databases">
        <title>Tropical sea cucumber genome reveals ecological adaptation and Cuvierian tubules defense mechanism.</title>
        <authorList>
            <person name="Chen T."/>
        </authorList>
    </citation>
    <scope>NUCLEOTIDE SEQUENCE</scope>
    <source>
        <strain evidence="8">Nanhai2018</strain>
        <tissue evidence="8">Muscle</tissue>
    </source>
</reference>
<accession>A0A9Q0YHF9</accession>
<dbReference type="AlphaFoldDB" id="A0A9Q0YHF9"/>
<feature type="domain" description="SAM-dependent MTase TRM10-type" evidence="7">
    <location>
        <begin position="128"/>
        <end position="317"/>
    </location>
</feature>
<dbReference type="PANTHER" id="PTHR13563">
    <property type="entry name" value="TRNA (GUANINE-9-) METHYLTRANSFERASE"/>
    <property type="match status" value="1"/>
</dbReference>
<dbReference type="GO" id="GO:0000049">
    <property type="term" value="F:tRNA binding"/>
    <property type="evidence" value="ECO:0007669"/>
    <property type="project" value="TreeGrafter"/>
</dbReference>
<dbReference type="EC" id="2.1.1.221" evidence="1"/>
<dbReference type="GO" id="GO:0005829">
    <property type="term" value="C:cytosol"/>
    <property type="evidence" value="ECO:0007669"/>
    <property type="project" value="TreeGrafter"/>
</dbReference>
<evidence type="ECO:0000256" key="6">
    <source>
        <dbReference type="SAM" id="MobiDB-lite"/>
    </source>
</evidence>
<dbReference type="PANTHER" id="PTHR13563:SF13">
    <property type="entry name" value="TRNA METHYLTRANSFERASE 10 HOMOLOG A"/>
    <property type="match status" value="1"/>
</dbReference>
<evidence type="ECO:0000256" key="1">
    <source>
        <dbReference type="ARBA" id="ARBA00012797"/>
    </source>
</evidence>